<proteinExistence type="inferred from homology"/>
<feature type="compositionally biased region" description="Polar residues" evidence="6">
    <location>
        <begin position="13"/>
        <end position="23"/>
    </location>
</feature>
<comment type="similarity">
    <text evidence="2">Belongs to the autoinducer-2 exporter (AI-2E) (TC 2.A.86) family.</text>
</comment>
<keyword evidence="4 7" id="KW-1133">Transmembrane helix</keyword>
<comment type="subcellular location">
    <subcellularLocation>
        <location evidence="1">Membrane</location>
        <topology evidence="1">Multi-pass membrane protein</topology>
    </subcellularLocation>
</comment>
<feature type="transmembrane region" description="Helical" evidence="7">
    <location>
        <begin position="273"/>
        <end position="301"/>
    </location>
</feature>
<dbReference type="Pfam" id="PF01594">
    <property type="entry name" value="AI-2E_transport"/>
    <property type="match status" value="2"/>
</dbReference>
<feature type="compositionally biased region" description="Basic and acidic residues" evidence="6">
    <location>
        <begin position="242"/>
        <end position="257"/>
    </location>
</feature>
<protein>
    <submittedName>
        <fullName evidence="8">AI-2 transport protein TqsA</fullName>
    </submittedName>
</protein>
<evidence type="ECO:0000256" key="7">
    <source>
        <dbReference type="SAM" id="Phobius"/>
    </source>
</evidence>
<evidence type="ECO:0000256" key="5">
    <source>
        <dbReference type="ARBA" id="ARBA00023136"/>
    </source>
</evidence>
<reference evidence="8 9" key="1">
    <citation type="submission" date="2019-02" db="EMBL/GenBank/DDBJ databases">
        <title>Deep-cultivation of Planctomycetes and their phenomic and genomic characterization uncovers novel biology.</title>
        <authorList>
            <person name="Wiegand S."/>
            <person name="Jogler M."/>
            <person name="Boedeker C."/>
            <person name="Pinto D."/>
            <person name="Vollmers J."/>
            <person name="Rivas-Marin E."/>
            <person name="Kohn T."/>
            <person name="Peeters S.H."/>
            <person name="Heuer A."/>
            <person name="Rast P."/>
            <person name="Oberbeckmann S."/>
            <person name="Bunk B."/>
            <person name="Jeske O."/>
            <person name="Meyerdierks A."/>
            <person name="Storesund J.E."/>
            <person name="Kallscheuer N."/>
            <person name="Luecker S."/>
            <person name="Lage O.M."/>
            <person name="Pohl T."/>
            <person name="Merkel B.J."/>
            <person name="Hornburger P."/>
            <person name="Mueller R.-W."/>
            <person name="Bruemmer F."/>
            <person name="Labrenz M."/>
            <person name="Spormann A.M."/>
            <person name="Op den Camp H."/>
            <person name="Overmann J."/>
            <person name="Amann R."/>
            <person name="Jetten M.S.M."/>
            <person name="Mascher T."/>
            <person name="Medema M.H."/>
            <person name="Devos D.P."/>
            <person name="Kaster A.-K."/>
            <person name="Ovreas L."/>
            <person name="Rohde M."/>
            <person name="Galperin M.Y."/>
            <person name="Jogler C."/>
        </authorList>
    </citation>
    <scope>NUCLEOTIDE SEQUENCE [LARGE SCALE GENOMIC DNA]</scope>
    <source>
        <strain evidence="8 9">Mal4</strain>
    </source>
</reference>
<feature type="region of interest" description="Disordered" evidence="6">
    <location>
        <begin position="1"/>
        <end position="88"/>
    </location>
</feature>
<evidence type="ECO:0000256" key="3">
    <source>
        <dbReference type="ARBA" id="ARBA00022692"/>
    </source>
</evidence>
<feature type="transmembrane region" description="Helical" evidence="7">
    <location>
        <begin position="146"/>
        <end position="167"/>
    </location>
</feature>
<accession>A0A517Z3X1</accession>
<evidence type="ECO:0000256" key="6">
    <source>
        <dbReference type="SAM" id="MobiDB-lite"/>
    </source>
</evidence>
<organism evidence="8 9">
    <name type="scientific">Maioricimonas rarisocia</name>
    <dbReference type="NCBI Taxonomy" id="2528026"/>
    <lineage>
        <taxon>Bacteria</taxon>
        <taxon>Pseudomonadati</taxon>
        <taxon>Planctomycetota</taxon>
        <taxon>Planctomycetia</taxon>
        <taxon>Planctomycetales</taxon>
        <taxon>Planctomycetaceae</taxon>
        <taxon>Maioricimonas</taxon>
    </lineage>
</organism>
<gene>
    <name evidence="8" type="primary">tqsA_1</name>
    <name evidence="8" type="ORF">Mal4_14800</name>
</gene>
<dbReference type="PANTHER" id="PTHR21716:SF16">
    <property type="entry name" value="BLL1467 PROTEIN"/>
    <property type="match status" value="1"/>
</dbReference>
<dbReference type="AlphaFoldDB" id="A0A517Z3X1"/>
<evidence type="ECO:0000313" key="8">
    <source>
        <dbReference type="EMBL" id="QDU37171.1"/>
    </source>
</evidence>
<evidence type="ECO:0000313" key="9">
    <source>
        <dbReference type="Proteomes" id="UP000320496"/>
    </source>
</evidence>
<feature type="compositionally biased region" description="Basic and acidic residues" evidence="6">
    <location>
        <begin position="24"/>
        <end position="37"/>
    </location>
</feature>
<keyword evidence="5 7" id="KW-0472">Membrane</keyword>
<evidence type="ECO:0000256" key="2">
    <source>
        <dbReference type="ARBA" id="ARBA00009773"/>
    </source>
</evidence>
<feature type="region of interest" description="Disordered" evidence="6">
    <location>
        <begin position="237"/>
        <end position="263"/>
    </location>
</feature>
<feature type="transmembrane region" description="Helical" evidence="7">
    <location>
        <begin position="338"/>
        <end position="360"/>
    </location>
</feature>
<dbReference type="RefSeq" id="WP_145367934.1">
    <property type="nucleotide sequence ID" value="NZ_CP036275.1"/>
</dbReference>
<feature type="transmembrane region" description="Helical" evidence="7">
    <location>
        <begin position="366"/>
        <end position="393"/>
    </location>
</feature>
<keyword evidence="9" id="KW-1185">Reference proteome</keyword>
<dbReference type="InterPro" id="IPR002549">
    <property type="entry name" value="AI-2E-like"/>
</dbReference>
<dbReference type="Proteomes" id="UP000320496">
    <property type="component" value="Chromosome"/>
</dbReference>
<dbReference type="GO" id="GO:0016020">
    <property type="term" value="C:membrane"/>
    <property type="evidence" value="ECO:0007669"/>
    <property type="project" value="UniProtKB-SubCell"/>
</dbReference>
<feature type="transmembrane region" description="Helical" evidence="7">
    <location>
        <begin position="94"/>
        <end position="111"/>
    </location>
</feature>
<dbReference type="GO" id="GO:0055085">
    <property type="term" value="P:transmembrane transport"/>
    <property type="evidence" value="ECO:0007669"/>
    <property type="project" value="TreeGrafter"/>
</dbReference>
<feature type="transmembrane region" description="Helical" evidence="7">
    <location>
        <begin position="437"/>
        <end position="464"/>
    </location>
</feature>
<dbReference type="PANTHER" id="PTHR21716">
    <property type="entry name" value="TRANSMEMBRANE PROTEIN"/>
    <property type="match status" value="1"/>
</dbReference>
<dbReference type="OrthoDB" id="9799225at2"/>
<feature type="transmembrane region" description="Helical" evidence="7">
    <location>
        <begin position="400"/>
        <end position="417"/>
    </location>
</feature>
<dbReference type="EMBL" id="CP036275">
    <property type="protein sequence ID" value="QDU37171.1"/>
    <property type="molecule type" value="Genomic_DNA"/>
</dbReference>
<evidence type="ECO:0000256" key="1">
    <source>
        <dbReference type="ARBA" id="ARBA00004141"/>
    </source>
</evidence>
<dbReference type="KEGG" id="mri:Mal4_14800"/>
<sequence length="487" mass="52167">MTTSSAADVGTKRSATSQSSRDNSSPDKTKGESRDAAPESNLDADDTTTTEDHPDTSESEDEPKASQTVVPTRKRHPGRAPYPMSANARRSRRTSFAMVLIAVLLSLYTIYFTRTVLMPVVAGCMLALLTRPLVRRLRRYGIPDAFGGALVLLGLFIIVGGALGNLVGPAQQWLEEAPDNLRTAGEKLNVLRDPVADLSRASEMVENLAAGEVDTTEGDADVSEEVDGDVEEELASAVAGVGKEKPDSLRDTPLEKNAEEDEPVTVEVRQPRLVAGLAVLSSTGGVVAGLIIMFVLAYFLLASGDQLLNNILHLLPSMREKRSAVELVHSVEQAISSYLLTVTVINIGLGIVVAIAMWLLGLPNALLWGVMATLFNFVPLLGALCGVAVIFLVSILTFDSIAFALLPPFVFWIITTTEGNFVTPMVLGKSMSLNPFVVFLFLTIWAWMWGIGGAFLAVPILAVLKVGFDQFERTRPIGTLLGGASTG</sequence>
<keyword evidence="3 7" id="KW-0812">Transmembrane</keyword>
<name>A0A517Z3X1_9PLAN</name>
<evidence type="ECO:0000256" key="4">
    <source>
        <dbReference type="ARBA" id="ARBA00022989"/>
    </source>
</evidence>